<dbReference type="Proteomes" id="UP000077266">
    <property type="component" value="Unassembled WGS sequence"/>
</dbReference>
<dbReference type="InParanoid" id="A0A165ZUU5"/>
<evidence type="ECO:0000313" key="2">
    <source>
        <dbReference type="Proteomes" id="UP000077266"/>
    </source>
</evidence>
<gene>
    <name evidence="1" type="ORF">EXIGLDRAFT_725515</name>
</gene>
<sequence>MREIAFRASTLKQRSLLTRRPSDGKVVASVDARMCARGKSSEREDAMSLSG</sequence>
<protein>
    <submittedName>
        <fullName evidence="1">Uncharacterized protein</fullName>
    </submittedName>
</protein>
<keyword evidence="2" id="KW-1185">Reference proteome</keyword>
<organism evidence="1 2">
    <name type="scientific">Exidia glandulosa HHB12029</name>
    <dbReference type="NCBI Taxonomy" id="1314781"/>
    <lineage>
        <taxon>Eukaryota</taxon>
        <taxon>Fungi</taxon>
        <taxon>Dikarya</taxon>
        <taxon>Basidiomycota</taxon>
        <taxon>Agaricomycotina</taxon>
        <taxon>Agaricomycetes</taxon>
        <taxon>Auriculariales</taxon>
        <taxon>Exidiaceae</taxon>
        <taxon>Exidia</taxon>
    </lineage>
</organism>
<accession>A0A165ZUU5</accession>
<dbReference type="AlphaFoldDB" id="A0A165ZUU5"/>
<reference evidence="1 2" key="1">
    <citation type="journal article" date="2016" name="Mol. Biol. Evol.">
        <title>Comparative Genomics of Early-Diverging Mushroom-Forming Fungi Provides Insights into the Origins of Lignocellulose Decay Capabilities.</title>
        <authorList>
            <person name="Nagy L.G."/>
            <person name="Riley R."/>
            <person name="Tritt A."/>
            <person name="Adam C."/>
            <person name="Daum C."/>
            <person name="Floudas D."/>
            <person name="Sun H."/>
            <person name="Yadav J.S."/>
            <person name="Pangilinan J."/>
            <person name="Larsson K.H."/>
            <person name="Matsuura K."/>
            <person name="Barry K."/>
            <person name="Labutti K."/>
            <person name="Kuo R."/>
            <person name="Ohm R.A."/>
            <person name="Bhattacharya S.S."/>
            <person name="Shirouzu T."/>
            <person name="Yoshinaga Y."/>
            <person name="Martin F.M."/>
            <person name="Grigoriev I.V."/>
            <person name="Hibbett D.S."/>
        </authorList>
    </citation>
    <scope>NUCLEOTIDE SEQUENCE [LARGE SCALE GENOMIC DNA]</scope>
    <source>
        <strain evidence="1 2">HHB12029</strain>
    </source>
</reference>
<name>A0A165ZUU5_EXIGL</name>
<dbReference type="EMBL" id="KV426177">
    <property type="protein sequence ID" value="KZV85769.1"/>
    <property type="molecule type" value="Genomic_DNA"/>
</dbReference>
<evidence type="ECO:0000313" key="1">
    <source>
        <dbReference type="EMBL" id="KZV85769.1"/>
    </source>
</evidence>
<proteinExistence type="predicted"/>